<dbReference type="Pfam" id="PF00999">
    <property type="entry name" value="Na_H_Exchanger"/>
    <property type="match status" value="1"/>
</dbReference>
<dbReference type="Proteomes" id="UP000292118">
    <property type="component" value="Chromosome"/>
</dbReference>
<dbReference type="RefSeq" id="WP_129188140.1">
    <property type="nucleotide sequence ID" value="NZ_CP035493.1"/>
</dbReference>
<dbReference type="PANTHER" id="PTHR43562:SF1">
    <property type="entry name" value="NA(+)_H(+) ANTIPORTER YJBQ-RELATED"/>
    <property type="match status" value="1"/>
</dbReference>
<dbReference type="InterPro" id="IPR006153">
    <property type="entry name" value="Cation/H_exchanger_TM"/>
</dbReference>
<evidence type="ECO:0000256" key="1">
    <source>
        <dbReference type="ARBA" id="ARBA00004141"/>
    </source>
</evidence>
<comment type="similarity">
    <text evidence="2">Belongs to the monovalent cation:proton antiporter 2 (CPA2) transporter (TC 2.A.37) family.</text>
</comment>
<sequence>MTFSQLSVIGLVALLGPALAYRQGWHLPVVLGELVAGVVVGRTGFGWVDPGEPVLAFLADIGFALVMFVVGTHVPLRDPALRPALRSGLLRALVVGAVAAALGVGIAAVAGTGHAPLYAVLMASSSAALILPVIDGLGLGGPHVVGLLPQVAIADALCIVALPLVVDPVHAPRAAAGAAAVVAAAAVVGVVYWRLEERGVRRRVHRVSEQRLFAVELRVQLVVLAALAALAVAMHVSVMLAGFAFGLAVKAVGEPRRLANQLFALTDGFLGPLFFVWLGASLDLREFGTHPRMVLLGVALGLGAAVAHLAGRLLRQPASLGLLAAAQLGVPVSAATVGTQLGVLRPGEAAAFMLGALVTIGVAVAGGGLAARAGMLARRTPEPHAA</sequence>
<reference evidence="11 12" key="1">
    <citation type="submission" date="2019-01" db="EMBL/GenBank/DDBJ databases">
        <title>Genome sequencing of strain FW10M-9.</title>
        <authorList>
            <person name="Heo J."/>
            <person name="Kim S.-J."/>
            <person name="Kim J.-S."/>
            <person name="Hong S.-B."/>
            <person name="Kwon S.-W."/>
        </authorList>
    </citation>
    <scope>NUCLEOTIDE SEQUENCE [LARGE SCALE GENOMIC DNA]</scope>
    <source>
        <strain evidence="11 12">FW10M-9</strain>
    </source>
</reference>
<dbReference type="PANTHER" id="PTHR43562">
    <property type="entry name" value="NAPA-TYPE SODIUM/HYDROGEN ANTIPORTER"/>
    <property type="match status" value="1"/>
</dbReference>
<comment type="subcellular location">
    <subcellularLocation>
        <location evidence="1">Membrane</location>
        <topology evidence="1">Multi-pass membrane protein</topology>
    </subcellularLocation>
</comment>
<feature type="transmembrane region" description="Helical" evidence="9">
    <location>
        <begin position="294"/>
        <end position="314"/>
    </location>
</feature>
<evidence type="ECO:0000256" key="7">
    <source>
        <dbReference type="ARBA" id="ARBA00023065"/>
    </source>
</evidence>
<evidence type="ECO:0000256" key="5">
    <source>
        <dbReference type="ARBA" id="ARBA00022692"/>
    </source>
</evidence>
<dbReference type="GO" id="GO:0016020">
    <property type="term" value="C:membrane"/>
    <property type="evidence" value="ECO:0007669"/>
    <property type="project" value="UniProtKB-SubCell"/>
</dbReference>
<dbReference type="GO" id="GO:1902600">
    <property type="term" value="P:proton transmembrane transport"/>
    <property type="evidence" value="ECO:0007669"/>
    <property type="project" value="InterPro"/>
</dbReference>
<feature type="transmembrane region" description="Helical" evidence="9">
    <location>
        <begin position="88"/>
        <end position="109"/>
    </location>
</feature>
<protein>
    <submittedName>
        <fullName evidence="11">Cation:proton antiporter</fullName>
    </submittedName>
</protein>
<dbReference type="OrthoDB" id="4413712at2"/>
<feature type="transmembrane region" description="Helical" evidence="9">
    <location>
        <begin position="172"/>
        <end position="193"/>
    </location>
</feature>
<keyword evidence="5 9" id="KW-0812">Transmembrane</keyword>
<accession>A0A4P6F4B6</accession>
<feature type="transmembrane region" description="Helical" evidence="9">
    <location>
        <begin position="115"/>
        <end position="134"/>
    </location>
</feature>
<organism evidence="11 12">
    <name type="scientific">Xylanimonas protaetiae</name>
    <dbReference type="NCBI Taxonomy" id="2509457"/>
    <lineage>
        <taxon>Bacteria</taxon>
        <taxon>Bacillati</taxon>
        <taxon>Actinomycetota</taxon>
        <taxon>Actinomycetes</taxon>
        <taxon>Micrococcales</taxon>
        <taxon>Promicromonosporaceae</taxon>
        <taxon>Xylanimonas</taxon>
    </lineage>
</organism>
<dbReference type="GO" id="GO:0015297">
    <property type="term" value="F:antiporter activity"/>
    <property type="evidence" value="ECO:0007669"/>
    <property type="project" value="UniProtKB-KW"/>
</dbReference>
<feature type="transmembrane region" description="Helical" evidence="9">
    <location>
        <begin position="146"/>
        <end position="166"/>
    </location>
</feature>
<feature type="transmembrane region" description="Helical" evidence="9">
    <location>
        <begin position="349"/>
        <end position="371"/>
    </location>
</feature>
<keyword evidence="12" id="KW-1185">Reference proteome</keyword>
<evidence type="ECO:0000256" key="4">
    <source>
        <dbReference type="ARBA" id="ARBA00022449"/>
    </source>
</evidence>
<proteinExistence type="inferred from homology"/>
<evidence type="ECO:0000256" key="9">
    <source>
        <dbReference type="SAM" id="Phobius"/>
    </source>
</evidence>
<evidence type="ECO:0000313" key="12">
    <source>
        <dbReference type="Proteomes" id="UP000292118"/>
    </source>
</evidence>
<evidence type="ECO:0000313" key="11">
    <source>
        <dbReference type="EMBL" id="QAY70404.1"/>
    </source>
</evidence>
<evidence type="ECO:0000256" key="8">
    <source>
        <dbReference type="ARBA" id="ARBA00023136"/>
    </source>
</evidence>
<evidence type="ECO:0000256" key="2">
    <source>
        <dbReference type="ARBA" id="ARBA00005551"/>
    </source>
</evidence>
<keyword evidence="8 9" id="KW-0472">Membrane</keyword>
<feature type="transmembrane region" description="Helical" evidence="9">
    <location>
        <begin position="261"/>
        <end position="282"/>
    </location>
</feature>
<dbReference type="InterPro" id="IPR038770">
    <property type="entry name" value="Na+/solute_symporter_sf"/>
</dbReference>
<dbReference type="EMBL" id="CP035493">
    <property type="protein sequence ID" value="QAY70404.1"/>
    <property type="molecule type" value="Genomic_DNA"/>
</dbReference>
<keyword evidence="7" id="KW-0406">Ion transport</keyword>
<feature type="transmembrane region" description="Helical" evidence="9">
    <location>
        <begin position="54"/>
        <end position="76"/>
    </location>
</feature>
<feature type="transmembrane region" description="Helical" evidence="9">
    <location>
        <begin position="221"/>
        <end position="249"/>
    </location>
</feature>
<dbReference type="KEGG" id="xya:ET471_10480"/>
<name>A0A4P6F4B6_9MICO</name>
<evidence type="ECO:0000256" key="6">
    <source>
        <dbReference type="ARBA" id="ARBA00022989"/>
    </source>
</evidence>
<feature type="domain" description="Cation/H+ exchanger transmembrane" evidence="10">
    <location>
        <begin position="11"/>
        <end position="362"/>
    </location>
</feature>
<gene>
    <name evidence="11" type="ORF">ET471_10480</name>
</gene>
<keyword evidence="4" id="KW-0050">Antiport</keyword>
<keyword evidence="3" id="KW-0813">Transport</keyword>
<keyword evidence="6 9" id="KW-1133">Transmembrane helix</keyword>
<dbReference type="Gene3D" id="1.20.1530.20">
    <property type="match status" value="1"/>
</dbReference>
<dbReference type="AlphaFoldDB" id="A0A4P6F4B6"/>
<evidence type="ECO:0000256" key="3">
    <source>
        <dbReference type="ARBA" id="ARBA00022448"/>
    </source>
</evidence>
<evidence type="ECO:0000259" key="10">
    <source>
        <dbReference type="Pfam" id="PF00999"/>
    </source>
</evidence>